<dbReference type="InterPro" id="IPR020053">
    <property type="entry name" value="Ribosome-bd_factorA_CS"/>
</dbReference>
<dbReference type="Gene3D" id="3.30.300.20">
    <property type="match status" value="1"/>
</dbReference>
<dbReference type="PANTHER" id="PTHR33515">
    <property type="entry name" value="RIBOSOME-BINDING FACTOR A, CHLOROPLASTIC-RELATED"/>
    <property type="match status" value="1"/>
</dbReference>
<organism evidence="4 5">
    <name type="scientific">Patulibacter brassicae</name>
    <dbReference type="NCBI Taxonomy" id="1705717"/>
    <lineage>
        <taxon>Bacteria</taxon>
        <taxon>Bacillati</taxon>
        <taxon>Actinomycetota</taxon>
        <taxon>Thermoleophilia</taxon>
        <taxon>Solirubrobacterales</taxon>
        <taxon>Patulibacteraceae</taxon>
        <taxon>Patulibacter</taxon>
    </lineage>
</organism>
<feature type="region of interest" description="Disordered" evidence="3">
    <location>
        <begin position="108"/>
        <end position="142"/>
    </location>
</feature>
<comment type="subcellular location">
    <subcellularLocation>
        <location evidence="2">Cytoplasm</location>
    </subcellularLocation>
</comment>
<comment type="similarity">
    <text evidence="2">Belongs to the RbfA family.</text>
</comment>
<comment type="subunit">
    <text evidence="2">Monomer. Binds 30S ribosomal subunits, but not 50S ribosomal subunits or 70S ribosomes.</text>
</comment>
<dbReference type="RefSeq" id="WP_319952211.1">
    <property type="nucleotide sequence ID" value="NZ_JAXAVX010000001.1"/>
</dbReference>
<dbReference type="InterPro" id="IPR015946">
    <property type="entry name" value="KH_dom-like_a/b"/>
</dbReference>
<proteinExistence type="inferred from homology"/>
<sequence>MKPDRMRRVDEALRKVLGDVLQHEMKDPRIGFATITGVRTSSDLSHATVLVSVLPTPDAPEPEDTIAGLRSASGFLQRRIGHELGLKNTPVLRFELDETIDRAMRIQELLDDPPPPAVPSSEDDADGDAPPDDPATSGGASA</sequence>
<comment type="caution">
    <text evidence="4">The sequence shown here is derived from an EMBL/GenBank/DDBJ whole genome shotgun (WGS) entry which is preliminary data.</text>
</comment>
<dbReference type="InterPro" id="IPR023799">
    <property type="entry name" value="RbfA_dom_sf"/>
</dbReference>
<evidence type="ECO:0000256" key="1">
    <source>
        <dbReference type="ARBA" id="ARBA00022517"/>
    </source>
</evidence>
<keyword evidence="5" id="KW-1185">Reference proteome</keyword>
<feature type="compositionally biased region" description="Acidic residues" evidence="3">
    <location>
        <begin position="121"/>
        <end position="131"/>
    </location>
</feature>
<protein>
    <recommendedName>
        <fullName evidence="2">Ribosome-binding factor A</fullName>
    </recommendedName>
</protein>
<accession>A0ABU4VE37</accession>
<dbReference type="SUPFAM" id="SSF89919">
    <property type="entry name" value="Ribosome-binding factor A, RbfA"/>
    <property type="match status" value="1"/>
</dbReference>
<gene>
    <name evidence="2 4" type="primary">rbfA</name>
    <name evidence="4" type="ORF">SK069_00505</name>
</gene>
<comment type="function">
    <text evidence="2">One of several proteins that assist in the late maturation steps of the functional core of the 30S ribosomal subunit. Associates with free 30S ribosomal subunits (but not with 30S subunits that are part of 70S ribosomes or polysomes). Required for efficient processing of 16S rRNA. May interact with the 5'-terminal helix region of 16S rRNA.</text>
</comment>
<dbReference type="HAMAP" id="MF_00003">
    <property type="entry name" value="RbfA"/>
    <property type="match status" value="1"/>
</dbReference>
<keyword evidence="2" id="KW-0963">Cytoplasm</keyword>
<reference evidence="4 5" key="1">
    <citation type="submission" date="2023-11" db="EMBL/GenBank/DDBJ databases">
        <authorList>
            <person name="Xu M."/>
            <person name="Jiang T."/>
        </authorList>
    </citation>
    <scope>NUCLEOTIDE SEQUENCE [LARGE SCALE GENOMIC DNA]</scope>
    <source>
        <strain evidence="4 5">SD</strain>
    </source>
</reference>
<dbReference type="NCBIfam" id="TIGR00082">
    <property type="entry name" value="rbfA"/>
    <property type="match status" value="1"/>
</dbReference>
<evidence type="ECO:0000313" key="5">
    <source>
        <dbReference type="Proteomes" id="UP001277761"/>
    </source>
</evidence>
<evidence type="ECO:0000313" key="4">
    <source>
        <dbReference type="EMBL" id="MDX8150058.1"/>
    </source>
</evidence>
<dbReference type="EMBL" id="JAXAVX010000001">
    <property type="protein sequence ID" value="MDX8150058.1"/>
    <property type="molecule type" value="Genomic_DNA"/>
</dbReference>
<evidence type="ECO:0000256" key="2">
    <source>
        <dbReference type="HAMAP-Rule" id="MF_00003"/>
    </source>
</evidence>
<dbReference type="InterPro" id="IPR000238">
    <property type="entry name" value="RbfA"/>
</dbReference>
<name>A0ABU4VE37_9ACTN</name>
<dbReference type="PROSITE" id="PS01319">
    <property type="entry name" value="RBFA"/>
    <property type="match status" value="1"/>
</dbReference>
<keyword evidence="1 2" id="KW-0690">Ribosome biogenesis</keyword>
<dbReference type="Pfam" id="PF02033">
    <property type="entry name" value="RBFA"/>
    <property type="match status" value="1"/>
</dbReference>
<evidence type="ECO:0000256" key="3">
    <source>
        <dbReference type="SAM" id="MobiDB-lite"/>
    </source>
</evidence>
<dbReference type="Proteomes" id="UP001277761">
    <property type="component" value="Unassembled WGS sequence"/>
</dbReference>
<dbReference type="PANTHER" id="PTHR33515:SF1">
    <property type="entry name" value="RIBOSOME-BINDING FACTOR A, CHLOROPLASTIC-RELATED"/>
    <property type="match status" value="1"/>
</dbReference>